<evidence type="ECO:0008006" key="3">
    <source>
        <dbReference type="Google" id="ProtNLM"/>
    </source>
</evidence>
<gene>
    <name evidence="1" type="ORF">GCM10011320_39320</name>
</gene>
<dbReference type="Proteomes" id="UP000661507">
    <property type="component" value="Unassembled WGS sequence"/>
</dbReference>
<dbReference type="AlphaFoldDB" id="A0A917NTX1"/>
<dbReference type="RefSeq" id="WP_229681435.1">
    <property type="nucleotide sequence ID" value="NZ_BMKW01000010.1"/>
</dbReference>
<comment type="caution">
    <text evidence="1">The sequence shown here is derived from an EMBL/GenBank/DDBJ whole genome shotgun (WGS) entry which is preliminary data.</text>
</comment>
<reference evidence="1" key="1">
    <citation type="journal article" date="2014" name="Int. J. Syst. Evol. Microbiol.">
        <title>Complete genome sequence of Corynebacterium casei LMG S-19264T (=DSM 44701T), isolated from a smear-ripened cheese.</title>
        <authorList>
            <consortium name="US DOE Joint Genome Institute (JGI-PGF)"/>
            <person name="Walter F."/>
            <person name="Albersmeier A."/>
            <person name="Kalinowski J."/>
            <person name="Ruckert C."/>
        </authorList>
    </citation>
    <scope>NUCLEOTIDE SEQUENCE</scope>
    <source>
        <strain evidence="1">CGMCC 1.3617</strain>
    </source>
</reference>
<protein>
    <recommendedName>
        <fullName evidence="3">Integrase catalytic domain-containing protein</fullName>
    </recommendedName>
</protein>
<proteinExistence type="predicted"/>
<keyword evidence="2" id="KW-1185">Reference proteome</keyword>
<organism evidence="1 2">
    <name type="scientific">Neoroseomonas lacus</name>
    <dbReference type="NCBI Taxonomy" id="287609"/>
    <lineage>
        <taxon>Bacteria</taxon>
        <taxon>Pseudomonadati</taxon>
        <taxon>Pseudomonadota</taxon>
        <taxon>Alphaproteobacteria</taxon>
        <taxon>Acetobacterales</taxon>
        <taxon>Acetobacteraceae</taxon>
        <taxon>Neoroseomonas</taxon>
    </lineage>
</organism>
<name>A0A917NTX1_9PROT</name>
<accession>A0A917NTX1</accession>
<reference evidence="1" key="2">
    <citation type="submission" date="2020-09" db="EMBL/GenBank/DDBJ databases">
        <authorList>
            <person name="Sun Q."/>
            <person name="Zhou Y."/>
        </authorList>
    </citation>
    <scope>NUCLEOTIDE SEQUENCE</scope>
    <source>
        <strain evidence="1">CGMCC 1.3617</strain>
    </source>
</reference>
<evidence type="ECO:0000313" key="2">
    <source>
        <dbReference type="Proteomes" id="UP000661507"/>
    </source>
</evidence>
<dbReference type="EMBL" id="BMKW01000010">
    <property type="protein sequence ID" value="GGJ28148.1"/>
    <property type="molecule type" value="Genomic_DNA"/>
</dbReference>
<sequence>MKTFKRDYVRVSPRPDAISILQRLAEWFEDDNTIHPHSGLRMRSPPEFIAAQSATQATCPA</sequence>
<evidence type="ECO:0000313" key="1">
    <source>
        <dbReference type="EMBL" id="GGJ28148.1"/>
    </source>
</evidence>